<accession>M5TSR6</accession>
<dbReference type="EMBL" id="ANOH01000443">
    <property type="protein sequence ID" value="EMI52222.1"/>
    <property type="molecule type" value="Genomic_DNA"/>
</dbReference>
<keyword evidence="2" id="KW-1185">Reference proteome</keyword>
<organism evidence="1 2">
    <name type="scientific">Rhodopirellula sallentina SM41</name>
    <dbReference type="NCBI Taxonomy" id="1263870"/>
    <lineage>
        <taxon>Bacteria</taxon>
        <taxon>Pseudomonadati</taxon>
        <taxon>Planctomycetota</taxon>
        <taxon>Planctomycetia</taxon>
        <taxon>Pirellulales</taxon>
        <taxon>Pirellulaceae</taxon>
        <taxon>Rhodopirellula</taxon>
    </lineage>
</organism>
<comment type="caution">
    <text evidence="1">The sequence shown here is derived from an EMBL/GenBank/DDBJ whole genome shotgun (WGS) entry which is preliminary data.</text>
</comment>
<sequence>MAGSALQFAANINQPPATDRAGWIGQTRAGTGVAFEGAVGIGGAARRFGIF</sequence>
<dbReference type="PATRIC" id="fig|1263870.3.peg.6714"/>
<evidence type="ECO:0000313" key="2">
    <source>
        <dbReference type="Proteomes" id="UP000011885"/>
    </source>
</evidence>
<evidence type="ECO:0000313" key="1">
    <source>
        <dbReference type="EMBL" id="EMI52222.1"/>
    </source>
</evidence>
<dbReference type="AlphaFoldDB" id="M5TSR6"/>
<gene>
    <name evidence="1" type="ORF">RSSM_06336</name>
</gene>
<protein>
    <submittedName>
        <fullName evidence="1">Uncharacterized protein</fullName>
    </submittedName>
</protein>
<reference evidence="1 2" key="1">
    <citation type="journal article" date="2013" name="Mar. Genomics">
        <title>Expression of sulfatases in Rhodopirellula baltica and the diversity of sulfatases in the genus Rhodopirellula.</title>
        <authorList>
            <person name="Wegner C.E."/>
            <person name="Richter-Heitmann T."/>
            <person name="Klindworth A."/>
            <person name="Klockow C."/>
            <person name="Richter M."/>
            <person name="Achstetter T."/>
            <person name="Glockner F.O."/>
            <person name="Harder J."/>
        </authorList>
    </citation>
    <scope>NUCLEOTIDE SEQUENCE [LARGE SCALE GENOMIC DNA]</scope>
    <source>
        <strain evidence="1 2">SM41</strain>
    </source>
</reference>
<proteinExistence type="predicted"/>
<dbReference type="Proteomes" id="UP000011885">
    <property type="component" value="Unassembled WGS sequence"/>
</dbReference>
<name>M5TSR6_9BACT</name>